<accession>A0A8F8PN00</accession>
<protein>
    <submittedName>
        <fullName evidence="1">Uncharacterized protein</fullName>
    </submittedName>
</protein>
<reference evidence="1" key="1">
    <citation type="submission" date="2021-06" db="EMBL/GenBank/DDBJ databases">
        <authorList>
            <person name="Rolland C."/>
        </authorList>
    </citation>
    <scope>NUCLEOTIDE SEQUENCE</scope>
    <source>
        <strain evidence="1">347.936635</strain>
    </source>
</reference>
<gene>
    <name evidence="1" type="ORF">KOM_12_67</name>
</gene>
<name>A0A8F8PN00_9VIRU</name>
<proteinExistence type="predicted"/>
<evidence type="ECO:0000313" key="1">
    <source>
        <dbReference type="EMBL" id="QYA18337.1"/>
    </source>
</evidence>
<organism evidence="1">
    <name type="scientific">Clandestinovirus</name>
    <dbReference type="NCBI Taxonomy" id="2831644"/>
    <lineage>
        <taxon>Viruses</taxon>
    </lineage>
</organism>
<dbReference type="EMBL" id="MZ420154">
    <property type="protein sequence ID" value="QYA18337.1"/>
    <property type="molecule type" value="Genomic_DNA"/>
</dbReference>
<sequence>MDVKEETPDIQNGWTHENTTDEVEILSDFEVIVDTSDIIDDVIRIDLLLNALRYKEMYAQVHFQMRYQGYCADSWTVYYNVVSLTNTWALNKNPEKTVFMRDGKIVVKVPINRFGRVILEPGDSLWVKSAWTWSEGAVYAQFTKKTTALFTVNKLHGPNYMLEYPRVTTVYKHSYDRGCVYLNGTELALIVLTREPLLGATLDCGGGLGSVDIHEEDLVPMHVGDTRVGYIFCVKAGFTPSVVRQMLREPCDIHNSDFSNEYTRIKIHFDENLPDDFSCAVFAIQVYDLESRMQSSKITIERCIAYKNMMQENVIE</sequence>